<name>A0A562STI6_CHIJA</name>
<dbReference type="Pfam" id="PF19268">
    <property type="entry name" value="CIS_TMP"/>
    <property type="match status" value="2"/>
</dbReference>
<dbReference type="EMBL" id="VLLG01000005">
    <property type="protein sequence ID" value="TWI84522.1"/>
    <property type="molecule type" value="Genomic_DNA"/>
</dbReference>
<keyword evidence="3" id="KW-1185">Reference proteome</keyword>
<sequence length="1306" mass="146175">MNTIRRYTFDVQFSSRQRAAALQDRISSLFRQRIAADTGHLLQQLVPGDVVAVLDTLELDLGTILYKDLDTALPDLVMEALAKALEGILRNGHPGQQHVLTGRVQVKTGHDRWLELLGYYLLTGVLPWWATEAERQRPDSALQFLAAHAPARLAAFLRQVAQQAYVRRRIAFQFSIAAIREAVTVLEPAEAAFIFEYTREVLQVQVAQQVMQTTAGALERAVWLFVLTYLVTQTGSNFSRKQFVRSQLMQMAHYFNTSYEALLQLFYDALAFYAQDIPEATVGGFIKALYVESAATRGGAGLRRHRNAYTAADAAAGEEAGTPAGQVALLRYYLLYGSLPGWAAAWSLTGLYERLMAAAQQAPAALKEMLAVVLQQEPARRRWQAVFNTAQQEAVFRTLAGSTPAGAGETDLFLTRLAAFKKDGPQDVGHVLLRDVILYRLFYGSVPWWGRTYAHFSLNSLLQQLLEQDMPQAVLLFKYAGTVPYAMERFLYGVEPPVFFQAARAAGLPDLAYEAYESMDALLQTMLARMAGGLPARLLQKLLLQAYWQVWAQTGYGHFDTEDFTVLTVRWWAEAAGMAPAGLLFAIKNILPGITEADIQQQVAARLQQLLADWQAEGAELYYAIPPDGKAATPQAAHALLRWVRRNIAPGTAAEKENAGRIMDTWLRHFLETGSLPQEAGTFSEREAAWLAGRILEWLYVNYRERLAVVPSWIQPLPGILNRLFFLWQATGTAPVPLRELLQAWIEQALALPAAGTMVVKDGLWQEITEQRTPSATPLRDTLPAAASRLLHRFRQYDALTGAAEKQQWLEQAGSLLAHFLAWQQLPAELGMLSPAAVQELLKQAAVLLFRESPATLLALFGSGSSLLSARLEVYNLFATPAGIPETSIRQALQAYAVQDSLLLLQETGSHSFNGPVAGFREAVRFYKQQSRHERQAFYKRIFRHAILVQYAAQELDDAAFLDMMQDISIGWGHPAPAALHELQQLFGLVITDSLEREKIALLFRQFHIMLLAGQLALYNAAEYAARFLEFLAGAGVAGAERFIGRLAAINGKVNLSSYTHLRNILPALQQQAARYVQTHLHMESIRSSLYEQERELLHPATDTAKPATMAAPPPAGKELAPLQPAEKERQPLKKPELETVYVDNAGLVLLHPFLTTAFQRLGWIQAGRFISIEAQHRAVHLLQYTVNGEEVHPEHGLALNKILCNLPLEEPVPAEIALTEDEKRLSHEMLQVVLQQWEKMQHTSPEGFRGAFLQREGALWQTDEAWFLRVEQRGYDVIMQTLPWSVAMIKTSWMEKILYTEWIYA</sequence>
<reference evidence="2 3" key="1">
    <citation type="journal article" date="2013" name="Stand. Genomic Sci.">
        <title>Genomic Encyclopedia of Type Strains, Phase I: The one thousand microbial genomes (KMG-I) project.</title>
        <authorList>
            <person name="Kyrpides N.C."/>
            <person name="Woyke T."/>
            <person name="Eisen J.A."/>
            <person name="Garrity G."/>
            <person name="Lilburn T.G."/>
            <person name="Beck B.J."/>
            <person name="Whitman W.B."/>
            <person name="Hugenholtz P."/>
            <person name="Klenk H.P."/>
        </authorList>
    </citation>
    <scope>NUCLEOTIDE SEQUENCE [LARGE SCALE GENOMIC DNA]</scope>
    <source>
        <strain evidence="2 3">DSM 13484</strain>
    </source>
</reference>
<dbReference type="OrthoDB" id="1488184at2"/>
<accession>A0A562STI6</accession>
<protein>
    <submittedName>
        <fullName evidence="2">Uncharacterized protein</fullName>
    </submittedName>
</protein>
<feature type="region of interest" description="Disordered" evidence="1">
    <location>
        <begin position="1103"/>
        <end position="1122"/>
    </location>
</feature>
<dbReference type="RefSeq" id="WP_145718245.1">
    <property type="nucleotide sequence ID" value="NZ_BAAAFY010000002.1"/>
</dbReference>
<evidence type="ECO:0000313" key="3">
    <source>
        <dbReference type="Proteomes" id="UP000316778"/>
    </source>
</evidence>
<evidence type="ECO:0000256" key="1">
    <source>
        <dbReference type="SAM" id="MobiDB-lite"/>
    </source>
</evidence>
<organism evidence="2 3">
    <name type="scientific">Chitinophaga japonensis</name>
    <name type="common">Flexibacter japonensis</name>
    <dbReference type="NCBI Taxonomy" id="104662"/>
    <lineage>
        <taxon>Bacteria</taxon>
        <taxon>Pseudomonadati</taxon>
        <taxon>Bacteroidota</taxon>
        <taxon>Chitinophagia</taxon>
        <taxon>Chitinophagales</taxon>
        <taxon>Chitinophagaceae</taxon>
        <taxon>Chitinophaga</taxon>
    </lineage>
</organism>
<gene>
    <name evidence="2" type="ORF">LX66_4892</name>
</gene>
<dbReference type="Proteomes" id="UP000316778">
    <property type="component" value="Unassembled WGS sequence"/>
</dbReference>
<evidence type="ECO:0000313" key="2">
    <source>
        <dbReference type="EMBL" id="TWI84522.1"/>
    </source>
</evidence>
<dbReference type="InterPro" id="IPR045538">
    <property type="entry name" value="CIS_TMP"/>
</dbReference>
<comment type="caution">
    <text evidence="2">The sequence shown here is derived from an EMBL/GenBank/DDBJ whole genome shotgun (WGS) entry which is preliminary data.</text>
</comment>
<proteinExistence type="predicted"/>